<keyword evidence="3" id="KW-1185">Reference proteome</keyword>
<sequence length="176" mass="19652">MQSWMNTAGSVMIFTEYFIVKKNAQWNHRRFLGFDPFQNIFLAVHVNGCPSRDGPPLPPPGRENGEECTYPAGGETGVHSIPNTSETHTHNPFRAHNKASAGSERVGTRAQRTHTPHTSNPWTAECRSEENIVCTKGENRLQRAGMRIWRWKNEMKLVRGGRKGGPNLVGHPGLLG</sequence>
<evidence type="ECO:0000313" key="3">
    <source>
        <dbReference type="Proteomes" id="UP000499080"/>
    </source>
</evidence>
<protein>
    <submittedName>
        <fullName evidence="2">Uncharacterized protein</fullName>
    </submittedName>
</protein>
<dbReference type="EMBL" id="BGPR01012094">
    <property type="protein sequence ID" value="GBN54540.1"/>
    <property type="molecule type" value="Genomic_DNA"/>
</dbReference>
<evidence type="ECO:0000313" key="2">
    <source>
        <dbReference type="EMBL" id="GBN54540.1"/>
    </source>
</evidence>
<feature type="region of interest" description="Disordered" evidence="1">
    <location>
        <begin position="98"/>
        <end position="122"/>
    </location>
</feature>
<organism evidence="2 3">
    <name type="scientific">Araneus ventricosus</name>
    <name type="common">Orbweaver spider</name>
    <name type="synonym">Epeira ventricosa</name>
    <dbReference type="NCBI Taxonomy" id="182803"/>
    <lineage>
        <taxon>Eukaryota</taxon>
        <taxon>Metazoa</taxon>
        <taxon>Ecdysozoa</taxon>
        <taxon>Arthropoda</taxon>
        <taxon>Chelicerata</taxon>
        <taxon>Arachnida</taxon>
        <taxon>Araneae</taxon>
        <taxon>Araneomorphae</taxon>
        <taxon>Entelegynae</taxon>
        <taxon>Araneoidea</taxon>
        <taxon>Araneidae</taxon>
        <taxon>Araneus</taxon>
    </lineage>
</organism>
<dbReference type="Proteomes" id="UP000499080">
    <property type="component" value="Unassembled WGS sequence"/>
</dbReference>
<gene>
    <name evidence="2" type="ORF">AVEN_1305_1</name>
</gene>
<reference evidence="2 3" key="1">
    <citation type="journal article" date="2019" name="Sci. Rep.">
        <title>Orb-weaving spider Araneus ventricosus genome elucidates the spidroin gene catalogue.</title>
        <authorList>
            <person name="Kono N."/>
            <person name="Nakamura H."/>
            <person name="Ohtoshi R."/>
            <person name="Moran D.A.P."/>
            <person name="Shinohara A."/>
            <person name="Yoshida Y."/>
            <person name="Fujiwara M."/>
            <person name="Mori M."/>
            <person name="Tomita M."/>
            <person name="Arakawa K."/>
        </authorList>
    </citation>
    <scope>NUCLEOTIDE SEQUENCE [LARGE SCALE GENOMIC DNA]</scope>
</reference>
<dbReference type="AlphaFoldDB" id="A0A4Y2PVE1"/>
<evidence type="ECO:0000256" key="1">
    <source>
        <dbReference type="SAM" id="MobiDB-lite"/>
    </source>
</evidence>
<name>A0A4Y2PVE1_ARAVE</name>
<comment type="caution">
    <text evidence="2">The sequence shown here is derived from an EMBL/GenBank/DDBJ whole genome shotgun (WGS) entry which is preliminary data.</text>
</comment>
<proteinExistence type="predicted"/>
<accession>A0A4Y2PVE1</accession>